<dbReference type="EMBL" id="JBHSKV010000013">
    <property type="protein sequence ID" value="MFC5135023.1"/>
    <property type="molecule type" value="Genomic_DNA"/>
</dbReference>
<name>A0ABD5QS68_9EURY</name>
<evidence type="ECO:0000256" key="5">
    <source>
        <dbReference type="ARBA" id="ARBA00022692"/>
    </source>
</evidence>
<comment type="catalytic activity">
    <reaction evidence="1">
        <text>S-ubiquitinyl-[E2 ubiquitin-conjugating enzyme]-L-cysteine + [acceptor protein]-L-lysine = [E2 ubiquitin-conjugating enzyme]-L-cysteine + N(6)-ubiquitinyl-[acceptor protein]-L-lysine.</text>
        <dbReference type="EC" id="2.3.2.27"/>
    </reaction>
</comment>
<sequence length="245" mass="25612">MSTVIGPITEEALGLALAGVGGVLGVYLVIWGVNGLRRTVAVWASDPIPVGEAGLADGTIEVEGTAEPLSGTLRSPYDDAECLAYSYSKKRKEREKNEDGEYETEWRTLDSGGDSIPFLVSDDTGSIPVDPAAATLGLDTEYNSRRGDIKRTESRIDPGDGVHVIGQKVPAVEADADLGDARAYIGDGEETPTFRVTNGGELETVARMFGRSAGSIALGAVLIGVFGYAFLTEFPGIAAAIGVTV</sequence>
<dbReference type="EC" id="2.3.2.27" evidence="3"/>
<evidence type="ECO:0000313" key="14">
    <source>
        <dbReference type="EMBL" id="MFC5135023.1"/>
    </source>
</evidence>
<accession>A0ABD5QS68</accession>
<evidence type="ECO:0000256" key="4">
    <source>
        <dbReference type="ARBA" id="ARBA00022679"/>
    </source>
</evidence>
<evidence type="ECO:0000256" key="9">
    <source>
        <dbReference type="ARBA" id="ARBA00022833"/>
    </source>
</evidence>
<evidence type="ECO:0000256" key="6">
    <source>
        <dbReference type="ARBA" id="ARBA00022723"/>
    </source>
</evidence>
<dbReference type="Proteomes" id="UP001596145">
    <property type="component" value="Unassembled WGS sequence"/>
</dbReference>
<organism evidence="14 15">
    <name type="scientific">Halorubrum glutamatedens</name>
    <dbReference type="NCBI Taxonomy" id="2707018"/>
    <lineage>
        <taxon>Archaea</taxon>
        <taxon>Methanobacteriati</taxon>
        <taxon>Methanobacteriota</taxon>
        <taxon>Stenosarchaea group</taxon>
        <taxon>Halobacteria</taxon>
        <taxon>Halobacteriales</taxon>
        <taxon>Haloferacaceae</taxon>
        <taxon>Halorubrum</taxon>
    </lineage>
</organism>
<dbReference type="GO" id="GO:0008270">
    <property type="term" value="F:zinc ion binding"/>
    <property type="evidence" value="ECO:0007669"/>
    <property type="project" value="UniProtKB-KW"/>
</dbReference>
<comment type="caution">
    <text evidence="14">The sequence shown here is derived from an EMBL/GenBank/DDBJ whole genome shotgun (WGS) entry which is preliminary data.</text>
</comment>
<protein>
    <recommendedName>
        <fullName evidence="3">RING-type E3 ubiquitin transferase</fullName>
        <ecNumber evidence="3">2.3.2.27</ecNumber>
    </recommendedName>
</protein>
<evidence type="ECO:0000256" key="12">
    <source>
        <dbReference type="SAM" id="Phobius"/>
    </source>
</evidence>
<dbReference type="AlphaFoldDB" id="A0ABD5QS68"/>
<keyword evidence="6" id="KW-0479">Metal-binding</keyword>
<evidence type="ECO:0000256" key="7">
    <source>
        <dbReference type="ARBA" id="ARBA00022771"/>
    </source>
</evidence>
<feature type="transmembrane region" description="Helical" evidence="12">
    <location>
        <begin position="216"/>
        <end position="243"/>
    </location>
</feature>
<evidence type="ECO:0000256" key="1">
    <source>
        <dbReference type="ARBA" id="ARBA00000900"/>
    </source>
</evidence>
<evidence type="ECO:0000259" key="13">
    <source>
        <dbReference type="Pfam" id="PF12483"/>
    </source>
</evidence>
<keyword evidence="7" id="KW-0863">Zinc-finger</keyword>
<keyword evidence="9" id="KW-0862">Zinc</keyword>
<evidence type="ECO:0000313" key="15">
    <source>
        <dbReference type="Proteomes" id="UP001596145"/>
    </source>
</evidence>
<evidence type="ECO:0000256" key="8">
    <source>
        <dbReference type="ARBA" id="ARBA00022786"/>
    </source>
</evidence>
<proteinExistence type="predicted"/>
<dbReference type="GO" id="GO:0061630">
    <property type="term" value="F:ubiquitin protein ligase activity"/>
    <property type="evidence" value="ECO:0007669"/>
    <property type="project" value="UniProtKB-EC"/>
</dbReference>
<gene>
    <name evidence="14" type="ORF">ACFPJA_09900</name>
</gene>
<keyword evidence="8" id="KW-0833">Ubl conjugation pathway</keyword>
<comment type="subcellular location">
    <subcellularLocation>
        <location evidence="2">Membrane</location>
        <topology evidence="2">Multi-pass membrane protein</topology>
    </subcellularLocation>
</comment>
<keyword evidence="11 12" id="KW-0472">Membrane</keyword>
<keyword evidence="15" id="KW-1185">Reference proteome</keyword>
<dbReference type="RefSeq" id="WP_122104911.1">
    <property type="nucleotide sequence ID" value="NZ_JBHSKV010000013.1"/>
</dbReference>
<evidence type="ECO:0000256" key="3">
    <source>
        <dbReference type="ARBA" id="ARBA00012483"/>
    </source>
</evidence>
<keyword evidence="4" id="KW-0808">Transferase</keyword>
<keyword evidence="10 12" id="KW-1133">Transmembrane helix</keyword>
<dbReference type="GO" id="GO:0016020">
    <property type="term" value="C:membrane"/>
    <property type="evidence" value="ECO:0007669"/>
    <property type="project" value="UniProtKB-SubCell"/>
</dbReference>
<evidence type="ECO:0000256" key="11">
    <source>
        <dbReference type="ARBA" id="ARBA00023136"/>
    </source>
</evidence>
<keyword evidence="5 12" id="KW-0812">Transmembrane</keyword>
<reference evidence="14 15" key="1">
    <citation type="journal article" date="2019" name="Int. J. Syst. Evol. Microbiol.">
        <title>The Global Catalogue of Microorganisms (GCM) 10K type strain sequencing project: providing services to taxonomists for standard genome sequencing and annotation.</title>
        <authorList>
            <consortium name="The Broad Institute Genomics Platform"/>
            <consortium name="The Broad Institute Genome Sequencing Center for Infectious Disease"/>
            <person name="Wu L."/>
            <person name="Ma J."/>
        </authorList>
    </citation>
    <scope>NUCLEOTIDE SEQUENCE [LARGE SCALE GENOMIC DNA]</scope>
    <source>
        <strain evidence="14 15">CGMCC 1.16026</strain>
    </source>
</reference>
<evidence type="ECO:0000256" key="2">
    <source>
        <dbReference type="ARBA" id="ARBA00004141"/>
    </source>
</evidence>
<evidence type="ECO:0000256" key="10">
    <source>
        <dbReference type="ARBA" id="ARBA00022989"/>
    </source>
</evidence>
<feature type="transmembrane region" description="Helical" evidence="12">
    <location>
        <begin position="12"/>
        <end position="33"/>
    </location>
</feature>
<feature type="domain" description="E3 Ubiquitin ligase MUL1-like" evidence="13">
    <location>
        <begin position="92"/>
        <end position="144"/>
    </location>
</feature>
<dbReference type="InterPro" id="IPR022170">
    <property type="entry name" value="MUL1-like"/>
</dbReference>
<dbReference type="Pfam" id="PF12483">
    <property type="entry name" value="GIDE"/>
    <property type="match status" value="1"/>
</dbReference>